<feature type="domain" description="PTS EIIA type-2" evidence="8">
    <location>
        <begin position="541"/>
        <end position="688"/>
    </location>
</feature>
<dbReference type="Pfam" id="PF05043">
    <property type="entry name" value="Mga"/>
    <property type="match status" value="1"/>
</dbReference>
<keyword evidence="1" id="KW-0808">Transferase</keyword>
<dbReference type="SUPFAM" id="SSF63520">
    <property type="entry name" value="PTS-regulatory domain, PRD"/>
    <property type="match status" value="2"/>
</dbReference>
<accession>A0A917HPB2</accession>
<dbReference type="PROSITE" id="PS51094">
    <property type="entry name" value="PTS_EIIA_TYPE_2"/>
    <property type="match status" value="1"/>
</dbReference>
<proteinExistence type="predicted"/>
<dbReference type="SUPFAM" id="SSF55804">
    <property type="entry name" value="Phoshotransferase/anion transport protein"/>
    <property type="match status" value="1"/>
</dbReference>
<feature type="domain" description="PTS EIIB type-2" evidence="9">
    <location>
        <begin position="419"/>
        <end position="508"/>
    </location>
</feature>
<dbReference type="EMBL" id="BMFR01000019">
    <property type="protein sequence ID" value="GGG84920.1"/>
    <property type="molecule type" value="Genomic_DNA"/>
</dbReference>
<dbReference type="GO" id="GO:0008982">
    <property type="term" value="F:protein-N(PI)-phosphohistidine-sugar phosphotransferase activity"/>
    <property type="evidence" value="ECO:0007669"/>
    <property type="project" value="InterPro"/>
</dbReference>
<dbReference type="Gene3D" id="1.10.1790.10">
    <property type="entry name" value="PRD domain"/>
    <property type="match status" value="2"/>
</dbReference>
<evidence type="ECO:0000256" key="6">
    <source>
        <dbReference type="SAM" id="Coils"/>
    </source>
</evidence>
<dbReference type="InterPro" id="IPR007737">
    <property type="entry name" value="Mga_HTH"/>
</dbReference>
<evidence type="ECO:0000256" key="2">
    <source>
        <dbReference type="ARBA" id="ARBA00022737"/>
    </source>
</evidence>
<dbReference type="Pfam" id="PF08279">
    <property type="entry name" value="HTH_11"/>
    <property type="match status" value="1"/>
</dbReference>
<evidence type="ECO:0000256" key="4">
    <source>
        <dbReference type="ARBA" id="ARBA00023159"/>
    </source>
</evidence>
<dbReference type="SUPFAM" id="SSF46785">
    <property type="entry name" value="Winged helix' DNA-binding domain"/>
    <property type="match status" value="2"/>
</dbReference>
<dbReference type="PROSITE" id="PS51372">
    <property type="entry name" value="PRD_2"/>
    <property type="match status" value="2"/>
</dbReference>
<keyword evidence="2" id="KW-0677">Repeat</keyword>
<dbReference type="InterPro" id="IPR001034">
    <property type="entry name" value="DeoR_HTH"/>
</dbReference>
<dbReference type="Gene3D" id="3.40.50.2300">
    <property type="match status" value="1"/>
</dbReference>
<evidence type="ECO:0000256" key="3">
    <source>
        <dbReference type="ARBA" id="ARBA00023015"/>
    </source>
</evidence>
<dbReference type="GO" id="GO:0009401">
    <property type="term" value="P:phosphoenolpyruvate-dependent sugar phosphotransferase system"/>
    <property type="evidence" value="ECO:0007669"/>
    <property type="project" value="InterPro"/>
</dbReference>
<reference evidence="11" key="2">
    <citation type="submission" date="2020-09" db="EMBL/GenBank/DDBJ databases">
        <authorList>
            <person name="Sun Q."/>
            <person name="Zhou Y."/>
        </authorList>
    </citation>
    <scope>NUCLEOTIDE SEQUENCE</scope>
    <source>
        <strain evidence="11">CGMCC 1.12754</strain>
    </source>
</reference>
<dbReference type="InterPro" id="IPR036390">
    <property type="entry name" value="WH_DNA-bd_sf"/>
</dbReference>
<dbReference type="Gene3D" id="3.40.930.10">
    <property type="entry name" value="Mannitol-specific EII, Chain A"/>
    <property type="match status" value="1"/>
</dbReference>
<protein>
    <submittedName>
        <fullName evidence="11">Transcriptional regulator MtlR</fullName>
    </submittedName>
</protein>
<dbReference type="GO" id="GO:0003700">
    <property type="term" value="F:DNA-binding transcription factor activity"/>
    <property type="evidence" value="ECO:0007669"/>
    <property type="project" value="InterPro"/>
</dbReference>
<dbReference type="PROSITE" id="PS51000">
    <property type="entry name" value="HTH_DEOR_2"/>
    <property type="match status" value="1"/>
</dbReference>
<evidence type="ECO:0000313" key="11">
    <source>
        <dbReference type="EMBL" id="GGG84920.1"/>
    </source>
</evidence>
<dbReference type="Proteomes" id="UP000622860">
    <property type="component" value="Unassembled WGS sequence"/>
</dbReference>
<dbReference type="SUPFAM" id="SSF52794">
    <property type="entry name" value="PTS system IIB component-like"/>
    <property type="match status" value="1"/>
</dbReference>
<dbReference type="InterPro" id="IPR011608">
    <property type="entry name" value="PRD"/>
</dbReference>
<evidence type="ECO:0000259" key="8">
    <source>
        <dbReference type="PROSITE" id="PS51094"/>
    </source>
</evidence>
<keyword evidence="3" id="KW-0805">Transcription regulation</keyword>
<dbReference type="PROSITE" id="PS51099">
    <property type="entry name" value="PTS_EIIB_TYPE_2"/>
    <property type="match status" value="1"/>
</dbReference>
<evidence type="ECO:0000313" key="12">
    <source>
        <dbReference type="Proteomes" id="UP000622860"/>
    </source>
</evidence>
<dbReference type="InterPro" id="IPR036095">
    <property type="entry name" value="PTS_EIIB-like_sf"/>
</dbReference>
<dbReference type="InterPro" id="IPR013011">
    <property type="entry name" value="PTS_EIIB_2"/>
</dbReference>
<keyword evidence="6" id="KW-0175">Coiled coil</keyword>
<keyword evidence="12" id="KW-1185">Reference proteome</keyword>
<feature type="coiled-coil region" evidence="6">
    <location>
        <begin position="113"/>
        <end position="140"/>
    </location>
</feature>
<gene>
    <name evidence="11" type="primary">mtlR</name>
    <name evidence="11" type="ORF">GCM10011398_33270</name>
</gene>
<evidence type="ECO:0000259" key="7">
    <source>
        <dbReference type="PROSITE" id="PS51000"/>
    </source>
</evidence>
<organism evidence="11 12">
    <name type="scientific">Virgibacillus oceani</name>
    <dbReference type="NCBI Taxonomy" id="1479511"/>
    <lineage>
        <taxon>Bacteria</taxon>
        <taxon>Bacillati</taxon>
        <taxon>Bacillota</taxon>
        <taxon>Bacilli</taxon>
        <taxon>Bacillales</taxon>
        <taxon>Bacillaceae</taxon>
        <taxon>Virgibacillus</taxon>
    </lineage>
</organism>
<dbReference type="Gene3D" id="1.10.10.10">
    <property type="entry name" value="Winged helix-like DNA-binding domain superfamily/Winged helix DNA-binding domain"/>
    <property type="match status" value="2"/>
</dbReference>
<evidence type="ECO:0000259" key="10">
    <source>
        <dbReference type="PROSITE" id="PS51372"/>
    </source>
</evidence>
<feature type="domain" description="PRD" evidence="10">
    <location>
        <begin position="201"/>
        <end position="306"/>
    </location>
</feature>
<evidence type="ECO:0000256" key="5">
    <source>
        <dbReference type="ARBA" id="ARBA00023163"/>
    </source>
</evidence>
<dbReference type="InterPro" id="IPR036388">
    <property type="entry name" value="WH-like_DNA-bd_sf"/>
</dbReference>
<dbReference type="PANTHER" id="PTHR30185">
    <property type="entry name" value="CRYPTIC BETA-GLUCOSIDE BGL OPERON ANTITERMINATOR"/>
    <property type="match status" value="1"/>
</dbReference>
<dbReference type="InterPro" id="IPR036634">
    <property type="entry name" value="PRD_sf"/>
</dbReference>
<evidence type="ECO:0000259" key="9">
    <source>
        <dbReference type="PROSITE" id="PS51099"/>
    </source>
</evidence>
<keyword evidence="4" id="KW-0010">Activator</keyword>
<name>A0A917HPB2_9BACI</name>
<comment type="caution">
    <text evidence="11">The sequence shown here is derived from an EMBL/GenBank/DDBJ whole genome shotgun (WGS) entry which is preliminary data.</text>
</comment>
<dbReference type="CDD" id="cd05568">
    <property type="entry name" value="PTS_IIB_bgl_like"/>
    <property type="match status" value="1"/>
</dbReference>
<dbReference type="Pfam" id="PF00359">
    <property type="entry name" value="PTS_EIIA_2"/>
    <property type="match status" value="1"/>
</dbReference>
<dbReference type="InterPro" id="IPR002178">
    <property type="entry name" value="PTS_EIIA_type-2_dom"/>
</dbReference>
<keyword evidence="5" id="KW-0804">Transcription</keyword>
<dbReference type="Pfam" id="PF00874">
    <property type="entry name" value="PRD"/>
    <property type="match status" value="2"/>
</dbReference>
<dbReference type="InterPro" id="IPR013196">
    <property type="entry name" value="HTH_11"/>
</dbReference>
<reference evidence="11" key="1">
    <citation type="journal article" date="2014" name="Int. J. Syst. Evol. Microbiol.">
        <title>Complete genome sequence of Corynebacterium casei LMG S-19264T (=DSM 44701T), isolated from a smear-ripened cheese.</title>
        <authorList>
            <consortium name="US DOE Joint Genome Institute (JGI-PGF)"/>
            <person name="Walter F."/>
            <person name="Albersmeier A."/>
            <person name="Kalinowski J."/>
            <person name="Ruckert C."/>
        </authorList>
    </citation>
    <scope>NUCLEOTIDE SEQUENCE</scope>
    <source>
        <strain evidence="11">CGMCC 1.12754</strain>
    </source>
</reference>
<evidence type="ECO:0000256" key="1">
    <source>
        <dbReference type="ARBA" id="ARBA00022679"/>
    </source>
</evidence>
<sequence>MYMAGRVRKIIELLLQSQEDVTVKEIADALYVSERTVHRDLKDIEQIMHSYNLELMKKSGVGIRITGGMHDQKRLEMALSTSEASDYTPEERQTIILSTLLERNEPIKLFTLANELKVTAATISNDLDQLEIEIKDYHLQIIRKRGYGMKLEGEEGDKRAAISNLITKYINPFDYVSLLKENNKKNSQMQLNTISNRLLGFVNPEKLITIEKSVERAIAELPHELADSAYVGLIVHLALAIERLQKGDNITFDHVYKKQLEGTIEYEIAKNMIQELRSSLSMDIPEDEIGYITMHLLGAKLRIDNNYLIEDTSVDIANNAKDLIQYVSMHLDLDLTENKPLLHDLVAHLKPTIYRLKQGMNIKNPLLEDILRDYDKLFYIIREGVQDIFPEMDFPDDEIGYLVLHFAAILLYGEIDVDLKALVICSSGIGTSKMLATKLMQRIPEIKRVENKSMFELENSNLYDYDIIVSTIPLNGFEGKYIQASPMLTASEAHRIKKAIRQRKLTYTSNKKPCLKPVKGKRTEFILQLEAIQNYSKAILDILNSFRLIKIKENRSLEFILHSACNDLVNGQLVTNSNSVFEKLLKREQINGLGIPDTSLALFHARSKDVIKPCFLIYSLSNSLSVKGMDGKDMEMDTLLLMLAPELTHQEVLEIVSFISGLIIQDQESIQLFQSENEKQIKHFLSEQFHKYLQEKNIL</sequence>
<feature type="domain" description="HTH deoR-type" evidence="7">
    <location>
        <begin position="4"/>
        <end position="71"/>
    </location>
</feature>
<dbReference type="PANTHER" id="PTHR30185:SF18">
    <property type="entry name" value="TRANSCRIPTIONAL REGULATOR MTLR"/>
    <property type="match status" value="1"/>
</dbReference>
<dbReference type="InterPro" id="IPR016152">
    <property type="entry name" value="PTrfase/Anion_transptr"/>
</dbReference>
<dbReference type="InterPro" id="IPR050661">
    <property type="entry name" value="BglG_antiterminators"/>
</dbReference>
<dbReference type="AlphaFoldDB" id="A0A917HPB2"/>
<feature type="domain" description="PRD" evidence="10">
    <location>
        <begin position="311"/>
        <end position="416"/>
    </location>
</feature>